<evidence type="ECO:0000313" key="3">
    <source>
        <dbReference type="Proteomes" id="UP000010552"/>
    </source>
</evidence>
<accession>L5JYK7</accession>
<dbReference type="AlphaFoldDB" id="L5JYK7"/>
<gene>
    <name evidence="2" type="ORF">PAL_GLEAN10024302</name>
</gene>
<name>L5JYK7_PTEAL</name>
<reference evidence="3" key="1">
    <citation type="journal article" date="2013" name="Science">
        <title>Comparative analysis of bat genomes provides insight into the evolution of flight and immunity.</title>
        <authorList>
            <person name="Zhang G."/>
            <person name="Cowled C."/>
            <person name="Shi Z."/>
            <person name="Huang Z."/>
            <person name="Bishop-Lilly K.A."/>
            <person name="Fang X."/>
            <person name="Wynne J.W."/>
            <person name="Xiong Z."/>
            <person name="Baker M.L."/>
            <person name="Zhao W."/>
            <person name="Tachedjian M."/>
            <person name="Zhu Y."/>
            <person name="Zhou P."/>
            <person name="Jiang X."/>
            <person name="Ng J."/>
            <person name="Yang L."/>
            <person name="Wu L."/>
            <person name="Xiao J."/>
            <person name="Feng Y."/>
            <person name="Chen Y."/>
            <person name="Sun X."/>
            <person name="Zhang Y."/>
            <person name="Marsh G.A."/>
            <person name="Crameri G."/>
            <person name="Broder C.C."/>
            <person name="Frey K.G."/>
            <person name="Wang L.F."/>
            <person name="Wang J."/>
        </authorList>
    </citation>
    <scope>NUCLEOTIDE SEQUENCE [LARGE SCALE GENOMIC DNA]</scope>
</reference>
<organism evidence="2 3">
    <name type="scientific">Pteropus alecto</name>
    <name type="common">Black flying fox</name>
    <dbReference type="NCBI Taxonomy" id="9402"/>
    <lineage>
        <taxon>Eukaryota</taxon>
        <taxon>Metazoa</taxon>
        <taxon>Chordata</taxon>
        <taxon>Craniata</taxon>
        <taxon>Vertebrata</taxon>
        <taxon>Euteleostomi</taxon>
        <taxon>Mammalia</taxon>
        <taxon>Eutheria</taxon>
        <taxon>Laurasiatheria</taxon>
        <taxon>Chiroptera</taxon>
        <taxon>Yinpterochiroptera</taxon>
        <taxon>Pteropodoidea</taxon>
        <taxon>Pteropodidae</taxon>
        <taxon>Pteropodinae</taxon>
        <taxon>Pteropus</taxon>
    </lineage>
</organism>
<dbReference type="EMBL" id="KB031072">
    <property type="protein sequence ID" value="ELK04162.1"/>
    <property type="molecule type" value="Genomic_DNA"/>
</dbReference>
<sequence>MEEGGGDCAEWQTFQILSTLVSTEQNLVTQWEVAALLSLDNLLACGVSSSFPPLTPAQNQGWLPTLSSHGEYQSIRG</sequence>
<feature type="region of interest" description="Disordered" evidence="1">
    <location>
        <begin position="56"/>
        <end position="77"/>
    </location>
</feature>
<evidence type="ECO:0000256" key="1">
    <source>
        <dbReference type="SAM" id="MobiDB-lite"/>
    </source>
</evidence>
<evidence type="ECO:0000313" key="2">
    <source>
        <dbReference type="EMBL" id="ELK04162.1"/>
    </source>
</evidence>
<dbReference type="Proteomes" id="UP000010552">
    <property type="component" value="Unassembled WGS sequence"/>
</dbReference>
<protein>
    <submittedName>
        <fullName evidence="2">Uncharacterized protein</fullName>
    </submittedName>
</protein>
<dbReference type="InParanoid" id="L5JYK7"/>
<keyword evidence="3" id="KW-1185">Reference proteome</keyword>
<proteinExistence type="predicted"/>